<dbReference type="RefSeq" id="WP_109013984.1">
    <property type="nucleotide sequence ID" value="NZ_BDOQ01000002.1"/>
</dbReference>
<evidence type="ECO:0000259" key="2">
    <source>
        <dbReference type="Pfam" id="PF13473"/>
    </source>
</evidence>
<dbReference type="OrthoDB" id="5958460at2"/>
<dbReference type="InterPro" id="IPR008972">
    <property type="entry name" value="Cupredoxin"/>
</dbReference>
<comment type="caution">
    <text evidence="3">The sequence shown here is derived from an EMBL/GenBank/DDBJ whole genome shotgun (WGS) entry which is preliminary data.</text>
</comment>
<evidence type="ECO:0000313" key="3">
    <source>
        <dbReference type="EMBL" id="GBG12749.1"/>
    </source>
</evidence>
<proteinExistence type="predicted"/>
<dbReference type="SUPFAM" id="SSF49503">
    <property type="entry name" value="Cupredoxins"/>
    <property type="match status" value="1"/>
</dbReference>
<keyword evidence="4" id="KW-1185">Reference proteome</keyword>
<name>A0A2R5F3W7_9PROT</name>
<reference evidence="3 4" key="1">
    <citation type="journal article" date="2018" name="Environ. Microbiol.">
        <title>Isolation and genomic characterization of Novimethylophilus kurashikiensis gen. nov. sp. nov., a new lanthanide-dependent methylotrophic species of Methylophilaceae.</title>
        <authorList>
            <person name="Lv H."/>
            <person name="Sahin N."/>
            <person name="Tani A."/>
        </authorList>
    </citation>
    <scope>NUCLEOTIDE SEQUENCE [LARGE SCALE GENOMIC DNA]</scope>
    <source>
        <strain evidence="3 4">La2-4</strain>
    </source>
</reference>
<dbReference type="Pfam" id="PF13473">
    <property type="entry name" value="Cupredoxin_1"/>
    <property type="match status" value="1"/>
</dbReference>
<organism evidence="3 4">
    <name type="scientific">Novimethylophilus kurashikiensis</name>
    <dbReference type="NCBI Taxonomy" id="1825523"/>
    <lineage>
        <taxon>Bacteria</taxon>
        <taxon>Pseudomonadati</taxon>
        <taxon>Pseudomonadota</taxon>
        <taxon>Betaproteobacteria</taxon>
        <taxon>Nitrosomonadales</taxon>
        <taxon>Methylophilaceae</taxon>
        <taxon>Novimethylophilus</taxon>
    </lineage>
</organism>
<evidence type="ECO:0000256" key="1">
    <source>
        <dbReference type="SAM" id="Phobius"/>
    </source>
</evidence>
<keyword evidence="1" id="KW-1133">Transmembrane helix</keyword>
<dbReference type="EMBL" id="BDOQ01000002">
    <property type="protein sequence ID" value="GBG12749.1"/>
    <property type="molecule type" value="Genomic_DNA"/>
</dbReference>
<sequence>MSALIVTLAGIAVIGLVVWWFWLSKPRATRVVSQDAIEIRVKDGTYQPAAIEVAAGQALNLKFVREDATPCAEKVVFDDLGITADLPLNQAKTVAIPGLTPGEHEFTCQMGMYRGRLIARP</sequence>
<dbReference type="InterPro" id="IPR028096">
    <property type="entry name" value="EfeO_Cupredoxin"/>
</dbReference>
<dbReference type="Proteomes" id="UP000245081">
    <property type="component" value="Unassembled WGS sequence"/>
</dbReference>
<evidence type="ECO:0000313" key="4">
    <source>
        <dbReference type="Proteomes" id="UP000245081"/>
    </source>
</evidence>
<dbReference type="Gene3D" id="2.60.40.420">
    <property type="entry name" value="Cupredoxins - blue copper proteins"/>
    <property type="match status" value="1"/>
</dbReference>
<accession>A0A2R5F3W7</accession>
<feature type="transmembrane region" description="Helical" evidence="1">
    <location>
        <begin position="6"/>
        <end position="23"/>
    </location>
</feature>
<protein>
    <recommendedName>
        <fullName evidence="2">EfeO-type cupredoxin-like domain-containing protein</fullName>
    </recommendedName>
</protein>
<dbReference type="AlphaFoldDB" id="A0A2R5F3W7"/>
<gene>
    <name evidence="3" type="ORF">NMK_0281</name>
</gene>
<keyword evidence="1" id="KW-0812">Transmembrane</keyword>
<feature type="domain" description="EfeO-type cupredoxin-like" evidence="2">
    <location>
        <begin position="14"/>
        <end position="119"/>
    </location>
</feature>
<keyword evidence="1" id="KW-0472">Membrane</keyword>